<feature type="transmembrane region" description="Helical" evidence="6">
    <location>
        <begin position="97"/>
        <end position="114"/>
    </location>
</feature>
<dbReference type="Pfam" id="PF02535">
    <property type="entry name" value="Zip"/>
    <property type="match status" value="1"/>
</dbReference>
<proteinExistence type="predicted"/>
<reference evidence="7" key="1">
    <citation type="submission" date="2020-05" db="UniProtKB">
        <authorList>
            <consortium name="EnsemblMetazoa"/>
        </authorList>
    </citation>
    <scope>IDENTIFICATION</scope>
    <source>
        <strain evidence="7">USDA</strain>
    </source>
</reference>
<keyword evidence="3 6" id="KW-1133">Transmembrane helix</keyword>
<dbReference type="GO" id="GO:0005886">
    <property type="term" value="C:plasma membrane"/>
    <property type="evidence" value="ECO:0007669"/>
    <property type="project" value="TreeGrafter"/>
</dbReference>
<gene>
    <name evidence="7" type="primary">106085198</name>
</gene>
<dbReference type="OrthoDB" id="448280at2759"/>
<evidence type="ECO:0000256" key="5">
    <source>
        <dbReference type="SAM" id="MobiDB-lite"/>
    </source>
</evidence>
<dbReference type="VEuPathDB" id="VectorBase:SCAU005468"/>
<accession>A0A1I8P7F8</accession>
<name>A0A1I8P7F8_STOCA</name>
<evidence type="ECO:0000313" key="7">
    <source>
        <dbReference type="EnsemblMetazoa" id="SCAU005468-PA"/>
    </source>
</evidence>
<evidence type="ECO:0000313" key="8">
    <source>
        <dbReference type="Proteomes" id="UP000095300"/>
    </source>
</evidence>
<sequence>MSEEATSSEHDLIVAKSAAMACLFLSTVLFGCIPFMLNYWLKWTEKSPDSRSARVVQYLLYFGGGVLLATTFIHLLPEVQEVVEHLQECGTIGETRFAVAETLMCLGFFIMYLIEECVHTYLHRHQAAKKQLENDATAAFERGHSVRNSILVRGPKKSNKDNNSENDSNGSVETVTVAGNTNYGNGQYLKSTLTLDTLIDPNCEGKHSDLQLQSNGAACNTPQLHHEHHHENGHGHSHMPVNLNDNDSTVTSSLRGLGIVLALSLHEVFEGLAIGLESSTSSVWFLFGAVSAHKLVLAFCVGVELIVARTRPILAAIYTITFAIVSPIGVGIGMGISHNSGASEDSLLSAILQGIACGTLLYVVFFEILSKHHAGLGAFLAMLVGFALMFGLQNIGEGHSHSHDGHDHEHDACGAHEDVVTTTIRTLANSANDPVRG</sequence>
<organism evidence="7 8">
    <name type="scientific">Stomoxys calcitrans</name>
    <name type="common">Stable fly</name>
    <name type="synonym">Conops calcitrans</name>
    <dbReference type="NCBI Taxonomy" id="35570"/>
    <lineage>
        <taxon>Eukaryota</taxon>
        <taxon>Metazoa</taxon>
        <taxon>Ecdysozoa</taxon>
        <taxon>Arthropoda</taxon>
        <taxon>Hexapoda</taxon>
        <taxon>Insecta</taxon>
        <taxon>Pterygota</taxon>
        <taxon>Neoptera</taxon>
        <taxon>Endopterygota</taxon>
        <taxon>Diptera</taxon>
        <taxon>Brachycera</taxon>
        <taxon>Muscomorpha</taxon>
        <taxon>Muscoidea</taxon>
        <taxon>Muscidae</taxon>
        <taxon>Stomoxys</taxon>
    </lineage>
</organism>
<dbReference type="AlphaFoldDB" id="A0A1I8P7F8"/>
<dbReference type="GO" id="GO:0005385">
    <property type="term" value="F:zinc ion transmembrane transporter activity"/>
    <property type="evidence" value="ECO:0007669"/>
    <property type="project" value="TreeGrafter"/>
</dbReference>
<feature type="transmembrane region" description="Helical" evidence="6">
    <location>
        <begin position="58"/>
        <end position="77"/>
    </location>
</feature>
<feature type="region of interest" description="Disordered" evidence="5">
    <location>
        <begin position="150"/>
        <end position="177"/>
    </location>
</feature>
<evidence type="ECO:0000256" key="6">
    <source>
        <dbReference type="SAM" id="Phobius"/>
    </source>
</evidence>
<feature type="transmembrane region" description="Helical" evidence="6">
    <location>
        <begin position="283"/>
        <end position="307"/>
    </location>
</feature>
<feature type="transmembrane region" description="Helical" evidence="6">
    <location>
        <begin position="12"/>
        <end position="37"/>
    </location>
</feature>
<dbReference type="Proteomes" id="UP000095300">
    <property type="component" value="Unassembled WGS sequence"/>
</dbReference>
<protein>
    <submittedName>
        <fullName evidence="7">Uncharacterized protein</fullName>
    </submittedName>
</protein>
<evidence type="ECO:0000256" key="4">
    <source>
        <dbReference type="ARBA" id="ARBA00023136"/>
    </source>
</evidence>
<dbReference type="InterPro" id="IPR003689">
    <property type="entry name" value="ZIP"/>
</dbReference>
<comment type="subcellular location">
    <subcellularLocation>
        <location evidence="1">Membrane</location>
        <topology evidence="1">Multi-pass membrane protein</topology>
    </subcellularLocation>
</comment>
<dbReference type="KEGG" id="scac:106085198"/>
<feature type="transmembrane region" description="Helical" evidence="6">
    <location>
        <begin position="313"/>
        <end position="335"/>
    </location>
</feature>
<evidence type="ECO:0000256" key="3">
    <source>
        <dbReference type="ARBA" id="ARBA00022989"/>
    </source>
</evidence>
<feature type="transmembrane region" description="Helical" evidence="6">
    <location>
        <begin position="374"/>
        <end position="392"/>
    </location>
</feature>
<dbReference type="PANTHER" id="PTHR11040:SF203">
    <property type="entry name" value="FI18611P1-RELATED"/>
    <property type="match status" value="1"/>
</dbReference>
<evidence type="ECO:0000256" key="1">
    <source>
        <dbReference type="ARBA" id="ARBA00004141"/>
    </source>
</evidence>
<evidence type="ECO:0000256" key="2">
    <source>
        <dbReference type="ARBA" id="ARBA00022692"/>
    </source>
</evidence>
<keyword evidence="2 6" id="KW-0812">Transmembrane</keyword>
<dbReference type="EnsemblMetazoa" id="SCAU005468-RA">
    <property type="protein sequence ID" value="SCAU005468-PA"/>
    <property type="gene ID" value="SCAU005468"/>
</dbReference>
<keyword evidence="4 6" id="KW-0472">Membrane</keyword>
<dbReference type="STRING" id="35570.A0A1I8P7F8"/>
<keyword evidence="8" id="KW-1185">Reference proteome</keyword>
<feature type="transmembrane region" description="Helical" evidence="6">
    <location>
        <begin position="347"/>
        <end position="368"/>
    </location>
</feature>
<dbReference type="PANTHER" id="PTHR11040">
    <property type="entry name" value="ZINC/IRON TRANSPORTER"/>
    <property type="match status" value="1"/>
</dbReference>